<dbReference type="Proteomes" id="UP000182491">
    <property type="component" value="Unassembled WGS sequence"/>
</dbReference>
<dbReference type="InterPro" id="IPR023753">
    <property type="entry name" value="FAD/NAD-binding_dom"/>
</dbReference>
<keyword evidence="7" id="KW-1185">Reference proteome</keyword>
<dbReference type="GO" id="GO:0016491">
    <property type="term" value="F:oxidoreductase activity"/>
    <property type="evidence" value="ECO:0007669"/>
    <property type="project" value="InterPro"/>
</dbReference>
<feature type="domain" description="FAD/NAD(P)-binding" evidence="5">
    <location>
        <begin position="18"/>
        <end position="301"/>
    </location>
</feature>
<evidence type="ECO:0000259" key="5">
    <source>
        <dbReference type="Pfam" id="PF07992"/>
    </source>
</evidence>
<dbReference type="OrthoDB" id="9792592at2"/>
<name>A0A1I7GS60_9BACT</name>
<dbReference type="InterPro" id="IPR050260">
    <property type="entry name" value="FAD-bd_OxRdtase"/>
</dbReference>
<dbReference type="EMBL" id="FPCA01000001">
    <property type="protein sequence ID" value="SFU51288.1"/>
    <property type="molecule type" value="Genomic_DNA"/>
</dbReference>
<gene>
    <name evidence="6" type="ORF">SAMN04487941_1225</name>
</gene>
<proteinExistence type="inferred from homology"/>
<dbReference type="Pfam" id="PF07992">
    <property type="entry name" value="Pyr_redox_2"/>
    <property type="match status" value="1"/>
</dbReference>
<dbReference type="STRING" id="388950.GCA_001611675_00321"/>
<comment type="similarity">
    <text evidence="2">Belongs to the FAD-dependent oxidoreductase family.</text>
</comment>
<dbReference type="PANTHER" id="PTHR43429">
    <property type="entry name" value="PYRIDINE NUCLEOTIDE-DISULFIDE OXIDOREDUCTASE DOMAIN-CONTAINING"/>
    <property type="match status" value="1"/>
</dbReference>
<dbReference type="PANTHER" id="PTHR43429:SF3">
    <property type="entry name" value="NITRITE REDUCTASE [NAD(P)H]"/>
    <property type="match status" value="1"/>
</dbReference>
<sequence length="464" mass="53390">MKETDATSNFCTTTPGRRIVIIGNGISGVTCARHIRKRDSQAHITIISGEAEHFFSRTALMYIFMGQLKYAHTKPYEDNFWEKNRLSLVHDWVTSINFEQKQLQLQQQEPLAYDILILALGSKPNMFNWPGQELQGVQGLYTYQDLETMNASTVNCQRAVVVGGGLIGIELAEMLLSRNIPVTFLVRESHFWGSILPKEESELVMRHMREHHIDLRVETELKEVLDDGSGRVRAVVTTAGEEIPCQFVGLGVGVHPNINLVKETQLEVNRGILVDQYFATNIANVFAIGDCVEYRVPLPNRRSVEQVWYTGRMHGETLAHNLTREPVKYNPGPWFNSAKFLDIEYQTYGMVPYRWEEPVQSFYWEHPGGNIAFRAVFNGNDKRLHGVNALGMRLRHEFFDKALRENWTVEEVLQDMRRANFDPEFYDKHEHSILQAYNQQFEANLQPKKKKKGLLAFLGSRTTR</sequence>
<keyword evidence="3" id="KW-0285">Flavoprotein</keyword>
<dbReference type="PRINTS" id="PR00411">
    <property type="entry name" value="PNDRDTASEI"/>
</dbReference>
<organism evidence="6 7">
    <name type="scientific">Pontibacter akesuensis</name>
    <dbReference type="NCBI Taxonomy" id="388950"/>
    <lineage>
        <taxon>Bacteria</taxon>
        <taxon>Pseudomonadati</taxon>
        <taxon>Bacteroidota</taxon>
        <taxon>Cytophagia</taxon>
        <taxon>Cytophagales</taxon>
        <taxon>Hymenobacteraceae</taxon>
        <taxon>Pontibacter</taxon>
    </lineage>
</organism>
<evidence type="ECO:0000256" key="4">
    <source>
        <dbReference type="ARBA" id="ARBA00022827"/>
    </source>
</evidence>
<evidence type="ECO:0000256" key="3">
    <source>
        <dbReference type="ARBA" id="ARBA00022630"/>
    </source>
</evidence>
<comment type="cofactor">
    <cofactor evidence="1">
        <name>FAD</name>
        <dbReference type="ChEBI" id="CHEBI:57692"/>
    </cofactor>
</comment>
<protein>
    <submittedName>
        <fullName evidence="6">Pyridine nucleotide-disulphide oxidoreductase</fullName>
    </submittedName>
</protein>
<evidence type="ECO:0000256" key="1">
    <source>
        <dbReference type="ARBA" id="ARBA00001974"/>
    </source>
</evidence>
<dbReference type="PRINTS" id="PR00368">
    <property type="entry name" value="FADPNR"/>
</dbReference>
<evidence type="ECO:0000256" key="2">
    <source>
        <dbReference type="ARBA" id="ARBA00006442"/>
    </source>
</evidence>
<dbReference type="RefSeq" id="WP_068836544.1">
    <property type="nucleotide sequence ID" value="NZ_BMXC01000001.1"/>
</dbReference>
<dbReference type="Gene3D" id="3.50.50.60">
    <property type="entry name" value="FAD/NAD(P)-binding domain"/>
    <property type="match status" value="2"/>
</dbReference>
<dbReference type="InterPro" id="IPR036188">
    <property type="entry name" value="FAD/NAD-bd_sf"/>
</dbReference>
<evidence type="ECO:0000313" key="6">
    <source>
        <dbReference type="EMBL" id="SFU51288.1"/>
    </source>
</evidence>
<reference evidence="7" key="1">
    <citation type="submission" date="2016-10" db="EMBL/GenBank/DDBJ databases">
        <authorList>
            <person name="Varghese N."/>
        </authorList>
    </citation>
    <scope>NUCLEOTIDE SEQUENCE [LARGE SCALE GENOMIC DNA]</scope>
    <source>
        <strain evidence="7">DSM 18820</strain>
    </source>
</reference>
<evidence type="ECO:0000313" key="7">
    <source>
        <dbReference type="Proteomes" id="UP000182491"/>
    </source>
</evidence>
<keyword evidence="4" id="KW-0274">FAD</keyword>
<dbReference type="SUPFAM" id="SSF51905">
    <property type="entry name" value="FAD/NAD(P)-binding domain"/>
    <property type="match status" value="1"/>
</dbReference>
<accession>A0A1I7GS60</accession>
<dbReference type="AlphaFoldDB" id="A0A1I7GS60"/>